<evidence type="ECO:0000313" key="1">
    <source>
        <dbReference type="EMBL" id="CAG6780817.1"/>
    </source>
</evidence>
<accession>A0A8D9BDA2</accession>
<proteinExistence type="predicted"/>
<organism evidence="1">
    <name type="scientific">Cacopsylla melanoneura</name>
    <dbReference type="NCBI Taxonomy" id="428564"/>
    <lineage>
        <taxon>Eukaryota</taxon>
        <taxon>Metazoa</taxon>
        <taxon>Ecdysozoa</taxon>
        <taxon>Arthropoda</taxon>
        <taxon>Hexapoda</taxon>
        <taxon>Insecta</taxon>
        <taxon>Pterygota</taxon>
        <taxon>Neoptera</taxon>
        <taxon>Paraneoptera</taxon>
        <taxon>Hemiptera</taxon>
        <taxon>Sternorrhyncha</taxon>
        <taxon>Psylloidea</taxon>
        <taxon>Psyllidae</taxon>
        <taxon>Psyllinae</taxon>
        <taxon>Cacopsylla</taxon>
    </lineage>
</organism>
<name>A0A8D9BDA2_9HEMI</name>
<dbReference type="EMBL" id="HBUF01620309">
    <property type="protein sequence ID" value="CAG6780817.1"/>
    <property type="molecule type" value="Transcribed_RNA"/>
</dbReference>
<dbReference type="AlphaFoldDB" id="A0A8D9BDA2"/>
<sequence>MFVKKKKSLFRPSFACENYARQKPFLLLPTPRQVTLETKAFSLSRSLLNGKGSIWCIRVGAGDTLCTCPPPLCSPLLVGEFISQHPNRGGFPSSTSTLFLSGWEAGM</sequence>
<protein>
    <submittedName>
        <fullName evidence="1">Uncharacterized protein</fullName>
    </submittedName>
</protein>
<reference evidence="1" key="1">
    <citation type="submission" date="2021-05" db="EMBL/GenBank/DDBJ databases">
        <authorList>
            <person name="Alioto T."/>
            <person name="Alioto T."/>
            <person name="Gomez Garrido J."/>
        </authorList>
    </citation>
    <scope>NUCLEOTIDE SEQUENCE</scope>
</reference>